<dbReference type="Proteomes" id="UP001499938">
    <property type="component" value="Unassembled WGS sequence"/>
</dbReference>
<dbReference type="Pfam" id="PF04306">
    <property type="entry name" value="DUF456"/>
    <property type="match status" value="1"/>
</dbReference>
<keyword evidence="3" id="KW-1185">Reference proteome</keyword>
<proteinExistence type="predicted"/>
<organism evidence="2 3">
    <name type="scientific">Nostocoides veronense</name>
    <dbReference type="NCBI Taxonomy" id="330836"/>
    <lineage>
        <taxon>Bacteria</taxon>
        <taxon>Bacillati</taxon>
        <taxon>Actinomycetota</taxon>
        <taxon>Actinomycetes</taxon>
        <taxon>Micrococcales</taxon>
        <taxon>Intrasporangiaceae</taxon>
        <taxon>Nostocoides</taxon>
    </lineage>
</organism>
<reference evidence="2 3" key="1">
    <citation type="journal article" date="2019" name="Int. J. Syst. Evol. Microbiol.">
        <title>The Global Catalogue of Microorganisms (GCM) 10K type strain sequencing project: providing services to taxonomists for standard genome sequencing and annotation.</title>
        <authorList>
            <consortium name="The Broad Institute Genomics Platform"/>
            <consortium name="The Broad Institute Genome Sequencing Center for Infectious Disease"/>
            <person name="Wu L."/>
            <person name="Ma J."/>
        </authorList>
    </citation>
    <scope>NUCLEOTIDE SEQUENCE [LARGE SCALE GENOMIC DNA]</scope>
    <source>
        <strain evidence="2 3">JCM 15592</strain>
    </source>
</reference>
<sequence length="169" mass="17718">MLISAVSTAPEASFWLPGLIIVIGILGVVVPVIPGLIVALVGVLIWALDLGSTTGWVIFGLCVAVYAAGLALQFLIPGKRMKAAGIKNSTLLLGLLLGIIGFFVVPIIGGPLGFVMGIYLVEAGQSRDRDQAWRQTKVALRGVLQSMGIELLAGMTILTIWIAGVLLTR</sequence>
<dbReference type="RefSeq" id="WP_344082987.1">
    <property type="nucleotide sequence ID" value="NZ_BAAAPO010000023.1"/>
</dbReference>
<evidence type="ECO:0000256" key="1">
    <source>
        <dbReference type="SAM" id="Phobius"/>
    </source>
</evidence>
<dbReference type="EMBL" id="BAAAPO010000023">
    <property type="protein sequence ID" value="GAA1790607.1"/>
    <property type="molecule type" value="Genomic_DNA"/>
</dbReference>
<feature type="transmembrane region" description="Helical" evidence="1">
    <location>
        <begin position="20"/>
        <end position="48"/>
    </location>
</feature>
<gene>
    <name evidence="2" type="ORF">GCM10009811_14400</name>
</gene>
<keyword evidence="1" id="KW-1133">Transmembrane helix</keyword>
<accession>A0ABN2LJP2</accession>
<keyword evidence="1" id="KW-0472">Membrane</keyword>
<feature type="transmembrane region" description="Helical" evidence="1">
    <location>
        <begin position="142"/>
        <end position="167"/>
    </location>
</feature>
<evidence type="ECO:0000313" key="3">
    <source>
        <dbReference type="Proteomes" id="UP001499938"/>
    </source>
</evidence>
<comment type="caution">
    <text evidence="2">The sequence shown here is derived from an EMBL/GenBank/DDBJ whole genome shotgun (WGS) entry which is preliminary data.</text>
</comment>
<protein>
    <submittedName>
        <fullName evidence="2">DUF456 domain-containing protein</fullName>
    </submittedName>
</protein>
<dbReference type="InterPro" id="IPR007403">
    <property type="entry name" value="DUF456"/>
</dbReference>
<keyword evidence="1" id="KW-0812">Transmembrane</keyword>
<feature type="transmembrane region" description="Helical" evidence="1">
    <location>
        <begin position="55"/>
        <end position="76"/>
    </location>
</feature>
<feature type="transmembrane region" description="Helical" evidence="1">
    <location>
        <begin position="96"/>
        <end position="121"/>
    </location>
</feature>
<name>A0ABN2LJP2_9MICO</name>
<evidence type="ECO:0000313" key="2">
    <source>
        <dbReference type="EMBL" id="GAA1790607.1"/>
    </source>
</evidence>